<evidence type="ECO:0000313" key="2">
    <source>
        <dbReference type="EMBL" id="KIX15922.1"/>
    </source>
</evidence>
<keyword evidence="3" id="KW-1185">Reference proteome</keyword>
<dbReference type="GO" id="GO:0046983">
    <property type="term" value="F:protein dimerization activity"/>
    <property type="evidence" value="ECO:0007669"/>
    <property type="project" value="InterPro"/>
</dbReference>
<evidence type="ECO:0000259" key="1">
    <source>
        <dbReference type="SMART" id="SM00849"/>
    </source>
</evidence>
<dbReference type="InterPro" id="IPR036866">
    <property type="entry name" value="RibonucZ/Hydroxyglut_hydro"/>
</dbReference>
<dbReference type="OrthoDB" id="9815874at2"/>
<dbReference type="EMBL" id="AZAC01000001">
    <property type="protein sequence ID" value="KIX15922.1"/>
    <property type="molecule type" value="Genomic_DNA"/>
</dbReference>
<dbReference type="InterPro" id="IPR029228">
    <property type="entry name" value="Alkyl_sulf_dimr"/>
</dbReference>
<protein>
    <submittedName>
        <fullName evidence="2">Metallo-beta-lactamase</fullName>
    </submittedName>
</protein>
<dbReference type="InterPro" id="IPR001279">
    <property type="entry name" value="Metallo-B-lactamas"/>
</dbReference>
<dbReference type="Gene3D" id="1.25.40.880">
    <property type="entry name" value="Alkyl sulfatase, dimerisation domain"/>
    <property type="match status" value="1"/>
</dbReference>
<dbReference type="CDD" id="cd07710">
    <property type="entry name" value="arylsulfatase_Sdsa1-like_MBL-fold"/>
    <property type="match status" value="1"/>
</dbReference>
<dbReference type="PANTHER" id="PTHR43223">
    <property type="entry name" value="ALKYL/ARYL-SULFATASE"/>
    <property type="match status" value="1"/>
</dbReference>
<gene>
    <name evidence="2" type="ORF">X474_01275</name>
</gene>
<dbReference type="InterPro" id="IPR052195">
    <property type="entry name" value="Bact_Alkyl/Aryl-Sulfatase"/>
</dbReference>
<proteinExistence type="predicted"/>
<name>A0A0D2GMP8_9BACT</name>
<sequence>MPIKLKNKESEIPLEAMKNHAKAMFEKEVVKLTENVYVAVGYAPSNSAMIIGEEGVVIIDTSQSIGSARDILAEFRKITDRPIKAIIYTHGHRDHISGTQVFIDEGSDPEIYARANLHNPLDDANLDQVGPYKILQQRTVRQYGIKVLKPHTEKISMGLGPAVFNAEGLGQGFVPPTRTFDNEKMEISAAGIKLELYKAPGETDDQLFVWHPEQKVLFCGDNFYQTFPNLYAIRGTVYRDYNLWADSLDHMTKFPVEHLAPGHTRPISGPLVGQTLADYRDAIRFVIAKTAEGMNMGLTPDELVSYVKLPDHLAEKYYLQEFLGTVAWSVRGYFNGTLGWFDGNPTNLFPIPPKERAGRIAGMAGGEDALLEQLEKAFANKDHQWCLELADLVIALETHKQRARQIKAQAMIALADQQTSAIARNYYLAYAKELKAELGE</sequence>
<comment type="caution">
    <text evidence="2">The sequence shown here is derived from an EMBL/GenBank/DDBJ whole genome shotgun (WGS) entry which is preliminary data.</text>
</comment>
<dbReference type="SUPFAM" id="SSF56281">
    <property type="entry name" value="Metallo-hydrolase/oxidoreductase"/>
    <property type="match status" value="1"/>
</dbReference>
<dbReference type="PANTHER" id="PTHR43223:SF1">
    <property type="entry name" value="ALKYL_ARYL-SULFATASE BDS1"/>
    <property type="match status" value="1"/>
</dbReference>
<evidence type="ECO:0000313" key="3">
    <source>
        <dbReference type="Proteomes" id="UP000032233"/>
    </source>
</evidence>
<dbReference type="Pfam" id="PF14863">
    <property type="entry name" value="Alkyl_sulf_dimr"/>
    <property type="match status" value="1"/>
</dbReference>
<dbReference type="GO" id="GO:0018909">
    <property type="term" value="P:dodecyl sulfate metabolic process"/>
    <property type="evidence" value="ECO:0007669"/>
    <property type="project" value="InterPro"/>
</dbReference>
<feature type="domain" description="Metallo-beta-lactamase" evidence="1">
    <location>
        <begin position="44"/>
        <end position="263"/>
    </location>
</feature>
<dbReference type="Gene3D" id="3.60.15.30">
    <property type="entry name" value="Metallo-beta-lactamase domain"/>
    <property type="match status" value="1"/>
</dbReference>
<dbReference type="GO" id="GO:0018741">
    <property type="term" value="F:linear primary-alkylsulfatase activity"/>
    <property type="evidence" value="ECO:0007669"/>
    <property type="project" value="InterPro"/>
</dbReference>
<dbReference type="Pfam" id="PF00753">
    <property type="entry name" value="Lactamase_B"/>
    <property type="match status" value="1"/>
</dbReference>
<dbReference type="InterPro" id="IPR044097">
    <property type="entry name" value="Bds1/SdsA1_MBL-fold"/>
</dbReference>
<dbReference type="RefSeq" id="WP_044346200.1">
    <property type="nucleotide sequence ID" value="NZ_AZAC01000001.1"/>
</dbReference>
<dbReference type="Proteomes" id="UP000032233">
    <property type="component" value="Unassembled WGS sequence"/>
</dbReference>
<dbReference type="InParanoid" id="A0A0D2GMP8"/>
<dbReference type="STRING" id="1429043.X474_01275"/>
<dbReference type="AlphaFoldDB" id="A0A0D2GMP8"/>
<dbReference type="SMART" id="SM00849">
    <property type="entry name" value="Lactamase_B"/>
    <property type="match status" value="1"/>
</dbReference>
<reference evidence="2 3" key="1">
    <citation type="submission" date="2013-11" db="EMBL/GenBank/DDBJ databases">
        <title>Metagenomic analysis of a methanogenic consortium involved in long chain n-alkane degradation.</title>
        <authorList>
            <person name="Davidova I.A."/>
            <person name="Callaghan A.V."/>
            <person name="Wawrik B."/>
            <person name="Pruitt S."/>
            <person name="Marks C."/>
            <person name="Duncan K.E."/>
            <person name="Suflita J.M."/>
        </authorList>
    </citation>
    <scope>NUCLEOTIDE SEQUENCE [LARGE SCALE GENOMIC DNA]</scope>
    <source>
        <strain evidence="2 3">SPR</strain>
    </source>
</reference>
<organism evidence="2 3">
    <name type="scientific">Dethiosulfatarculus sandiegensis</name>
    <dbReference type="NCBI Taxonomy" id="1429043"/>
    <lineage>
        <taxon>Bacteria</taxon>
        <taxon>Pseudomonadati</taxon>
        <taxon>Thermodesulfobacteriota</taxon>
        <taxon>Desulfarculia</taxon>
        <taxon>Desulfarculales</taxon>
        <taxon>Desulfarculaceae</taxon>
        <taxon>Dethiosulfatarculus</taxon>
    </lineage>
</organism>
<dbReference type="PATRIC" id="fig|1429043.3.peg.273"/>
<dbReference type="FunCoup" id="A0A0D2GMP8">
    <property type="interactions" value="62"/>
</dbReference>
<accession>A0A0D2GMP8</accession>
<dbReference type="InterPro" id="IPR038536">
    <property type="entry name" value="Alkyl/aryl-sulf_dimr_sf"/>
</dbReference>